<dbReference type="PANTHER" id="PTHR31527:SF0">
    <property type="entry name" value="RE64534P"/>
    <property type="match status" value="1"/>
</dbReference>
<dbReference type="RefSeq" id="WP_120385133.1">
    <property type="nucleotide sequence ID" value="NZ_RAXT01000057.1"/>
</dbReference>
<dbReference type="PANTHER" id="PTHR31527">
    <property type="entry name" value="RE64534P"/>
    <property type="match status" value="1"/>
</dbReference>
<evidence type="ECO:0000259" key="1">
    <source>
        <dbReference type="Pfam" id="PF09347"/>
    </source>
</evidence>
<proteinExistence type="predicted"/>
<dbReference type="NCBIfam" id="TIGR03425">
    <property type="entry name" value="urea_degr_2"/>
    <property type="match status" value="1"/>
</dbReference>
<name>A0A3A8EN45_9GAMM</name>
<keyword evidence="3" id="KW-1185">Reference proteome</keyword>
<comment type="caution">
    <text evidence="2">The sequence shown here is derived from an EMBL/GenBank/DDBJ whole genome shotgun (WGS) entry which is preliminary data.</text>
</comment>
<protein>
    <submittedName>
        <fullName evidence="2">DUF1989 domain-containing protein</fullName>
    </submittedName>
</protein>
<evidence type="ECO:0000313" key="2">
    <source>
        <dbReference type="EMBL" id="RKG35569.1"/>
    </source>
</evidence>
<evidence type="ECO:0000313" key="3">
    <source>
        <dbReference type="Proteomes" id="UP000280405"/>
    </source>
</evidence>
<organism evidence="2 3">
    <name type="scientific">Acinetobacter rongchengensis</name>
    <dbReference type="NCBI Taxonomy" id="2419601"/>
    <lineage>
        <taxon>Bacteria</taxon>
        <taxon>Pseudomonadati</taxon>
        <taxon>Pseudomonadota</taxon>
        <taxon>Gammaproteobacteria</taxon>
        <taxon>Moraxellales</taxon>
        <taxon>Moraxellaceae</taxon>
        <taxon>Acinetobacter</taxon>
    </lineage>
</organism>
<accession>A0A3A8EN45</accession>
<dbReference type="InterPro" id="IPR017792">
    <property type="entry name" value="UAAP1"/>
</dbReference>
<reference evidence="2 3" key="1">
    <citation type="submission" date="2018-09" db="EMBL/GenBank/DDBJ databases">
        <title>The draft genome of Acinetobacter spp. strains.</title>
        <authorList>
            <person name="Qin J."/>
            <person name="Feng Y."/>
            <person name="Zong Z."/>
        </authorList>
    </citation>
    <scope>NUCLEOTIDE SEQUENCE [LARGE SCALE GENOMIC DNA]</scope>
    <source>
        <strain evidence="2 3">WCHAc060115</strain>
    </source>
</reference>
<dbReference type="Proteomes" id="UP000280405">
    <property type="component" value="Unassembled WGS sequence"/>
</dbReference>
<dbReference type="InterPro" id="IPR018959">
    <property type="entry name" value="DUF1989"/>
</dbReference>
<feature type="domain" description="DUF1989" evidence="1">
    <location>
        <begin position="14"/>
        <end position="184"/>
    </location>
</feature>
<sequence>MSEYHNNQPFWTELLPGGHHWSGRIQRGTALRFQALGEQANVSLFCVNAEDKLERFNMPDSLKGQHTAFLTTGHVLYSDLGRVMASIVTDQHAWNDVLCGASTAKQIEKQYGRKTFQDARNAMFRNGYDSLLLEMTKFSLGQSDLSATVNLFSKVVPDDAGKLSYIDSDNTNQMIELRFEMDCLVFLSAAPHALSQSTDYNPADIQLSLYKAFPLADTDICRDSCSQNQRAFENNARYYVFDHVCKAAV</sequence>
<dbReference type="Pfam" id="PF09347">
    <property type="entry name" value="DUF1989"/>
    <property type="match status" value="1"/>
</dbReference>
<gene>
    <name evidence="2" type="ORF">D7V20_16340</name>
</gene>
<dbReference type="AlphaFoldDB" id="A0A3A8EN45"/>
<dbReference type="EMBL" id="RAXT01000057">
    <property type="protein sequence ID" value="RKG35569.1"/>
    <property type="molecule type" value="Genomic_DNA"/>
</dbReference>
<dbReference type="OrthoDB" id="5298498at2"/>